<feature type="chain" id="PRO_5018015223" evidence="1">
    <location>
        <begin position="21"/>
        <end position="234"/>
    </location>
</feature>
<dbReference type="OrthoDB" id="6007799at2"/>
<dbReference type="Proteomes" id="UP000267535">
    <property type="component" value="Unassembled WGS sequence"/>
</dbReference>
<dbReference type="Pfam" id="PF11306">
    <property type="entry name" value="DUF3108"/>
    <property type="match status" value="1"/>
</dbReference>
<evidence type="ECO:0000313" key="3">
    <source>
        <dbReference type="Proteomes" id="UP000267535"/>
    </source>
</evidence>
<accession>A0A3P1STQ6</accession>
<name>A0A3P1STQ6_9GAMM</name>
<dbReference type="AlphaFoldDB" id="A0A3P1STQ6"/>
<dbReference type="RefSeq" id="WP_124925163.1">
    <property type="nucleotide sequence ID" value="NZ_BMOH01000003.1"/>
</dbReference>
<evidence type="ECO:0000313" key="2">
    <source>
        <dbReference type="EMBL" id="RRD00582.1"/>
    </source>
</evidence>
<evidence type="ECO:0000256" key="1">
    <source>
        <dbReference type="SAM" id="SignalP"/>
    </source>
</evidence>
<proteinExistence type="predicted"/>
<organism evidence="2 3">
    <name type="scientific">Amphritea balenae</name>
    <dbReference type="NCBI Taxonomy" id="452629"/>
    <lineage>
        <taxon>Bacteria</taxon>
        <taxon>Pseudomonadati</taxon>
        <taxon>Pseudomonadota</taxon>
        <taxon>Gammaproteobacteria</taxon>
        <taxon>Oceanospirillales</taxon>
        <taxon>Oceanospirillaceae</taxon>
        <taxon>Amphritea</taxon>
    </lineage>
</organism>
<reference evidence="2 3" key="1">
    <citation type="submission" date="2018-11" db="EMBL/GenBank/DDBJ databases">
        <title>The draft genome sequence of Amphritea balenae JAMM 1525T.</title>
        <authorList>
            <person name="Fang Z."/>
            <person name="Zhang Y."/>
            <person name="Han X."/>
        </authorList>
    </citation>
    <scope>NUCLEOTIDE SEQUENCE [LARGE SCALE GENOMIC DNA]</scope>
    <source>
        <strain evidence="2 3">JAMM 1525</strain>
    </source>
</reference>
<gene>
    <name evidence="2" type="ORF">EHS89_05705</name>
</gene>
<comment type="caution">
    <text evidence="2">The sequence shown here is derived from an EMBL/GenBank/DDBJ whole genome shotgun (WGS) entry which is preliminary data.</text>
</comment>
<feature type="signal peptide" evidence="1">
    <location>
        <begin position="1"/>
        <end position="20"/>
    </location>
</feature>
<keyword evidence="3" id="KW-1185">Reference proteome</keyword>
<keyword evidence="1" id="KW-0732">Signal</keyword>
<dbReference type="InterPro" id="IPR021457">
    <property type="entry name" value="DUF3108"/>
</dbReference>
<sequence>MRFSALLTALLMLFALPGQAAEGLKPYQATYKAQFDLGFSFSGKAVRELRKNGDQWVLSMNAKALFASINEFTQFKINNDLIEPQRYEYHRKVIGSSKDAVLQFNWSTGTVLNDIKGKPWTMDVPKGALDSLTYQVQLRQDLLANKEQFVYEVADGGRLKTYRFIRLGTEPIATPLGSFNAVKIQRDRGPDSKRQSYIWCAPELDYIVVKLQQVEKNGKEYSLLIDELKMTEAP</sequence>
<protein>
    <submittedName>
        <fullName evidence="2">DUF3108 domain-containing protein</fullName>
    </submittedName>
</protein>
<dbReference type="EMBL" id="RQXV01000002">
    <property type="protein sequence ID" value="RRD00582.1"/>
    <property type="molecule type" value="Genomic_DNA"/>
</dbReference>